<dbReference type="PANTHER" id="PTHR36927:SF4">
    <property type="entry name" value="BLR5718 PROTEIN"/>
    <property type="match status" value="1"/>
</dbReference>
<organism evidence="4 5">
    <name type="scientific">Labrys wisconsinensis</name>
    <dbReference type="NCBI Taxonomy" id="425677"/>
    <lineage>
        <taxon>Bacteria</taxon>
        <taxon>Pseudomonadati</taxon>
        <taxon>Pseudomonadota</taxon>
        <taxon>Alphaproteobacteria</taxon>
        <taxon>Hyphomicrobiales</taxon>
        <taxon>Xanthobacteraceae</taxon>
        <taxon>Labrys</taxon>
    </lineage>
</organism>
<feature type="transmembrane region" description="Helical" evidence="2">
    <location>
        <begin position="199"/>
        <end position="217"/>
    </location>
</feature>
<dbReference type="EMBL" id="JAUSVX010000011">
    <property type="protein sequence ID" value="MDQ0472146.1"/>
    <property type="molecule type" value="Genomic_DNA"/>
</dbReference>
<feature type="transmembrane region" description="Helical" evidence="2">
    <location>
        <begin position="260"/>
        <end position="280"/>
    </location>
</feature>
<gene>
    <name evidence="4" type="ORF">QO011_005175</name>
</gene>
<feature type="transmembrane region" description="Helical" evidence="2">
    <location>
        <begin position="72"/>
        <end position="93"/>
    </location>
</feature>
<feature type="transmembrane region" description="Helical" evidence="2">
    <location>
        <begin position="300"/>
        <end position="318"/>
    </location>
</feature>
<feature type="transmembrane region" description="Helical" evidence="2">
    <location>
        <begin position="114"/>
        <end position="140"/>
    </location>
</feature>
<sequence length="394" mass="42080">MDRNSALAATSGNGTDVAPAASAGSPARNGGIDALRAAVTLLVVLHHAAITYGASGGWYYREVAPSASPGGILLILFCATNQAWFMGLFFLLAGTYTPDALRRHGAWGFIRSRLLRLGIPLLAYVFLLHPVTVALAQTAQGRSFVHVLLYLFEHGKFEPGPLWFVEALLIFTAAWLLWRSVGGAAPSAAGGRFPSDTTLLAAALLTGAGAFLLRLAWPVGETVAFLQLGYFSSYVVLFAAGCMAADGAWLERIPQASRVLWLRVAAGVFPILPAVVLLAPHFPLPAGSSDGGWSIQALTYAFWEPFVAWGVILGLLGLFQRRFAHLTGMWRRLARRAFLIYIIHPPMLVGTALAWRDIPAPALVKFAVTGSVACALCYLAAGLLLRLPGFAKVV</sequence>
<feature type="transmembrane region" description="Helical" evidence="2">
    <location>
        <begin position="338"/>
        <end position="356"/>
    </location>
</feature>
<dbReference type="InterPro" id="IPR002656">
    <property type="entry name" value="Acyl_transf_3_dom"/>
</dbReference>
<feature type="domain" description="Acyltransferase 3" evidence="3">
    <location>
        <begin position="30"/>
        <end position="380"/>
    </location>
</feature>
<dbReference type="Proteomes" id="UP001242480">
    <property type="component" value="Unassembled WGS sequence"/>
</dbReference>
<feature type="transmembrane region" description="Helical" evidence="2">
    <location>
        <begin position="229"/>
        <end position="248"/>
    </location>
</feature>
<feature type="region of interest" description="Disordered" evidence="1">
    <location>
        <begin position="1"/>
        <end position="25"/>
    </location>
</feature>
<accession>A0ABU0JCZ4</accession>
<dbReference type="PANTHER" id="PTHR36927">
    <property type="entry name" value="BLR4337 PROTEIN"/>
    <property type="match status" value="1"/>
</dbReference>
<evidence type="ECO:0000313" key="4">
    <source>
        <dbReference type="EMBL" id="MDQ0472146.1"/>
    </source>
</evidence>
<proteinExistence type="predicted"/>
<keyword evidence="2" id="KW-1133">Transmembrane helix</keyword>
<protein>
    <submittedName>
        <fullName evidence="4">Peptidoglycan/LPS O-acetylase OafA/YrhL</fullName>
    </submittedName>
</protein>
<keyword evidence="5" id="KW-1185">Reference proteome</keyword>
<feature type="transmembrane region" description="Helical" evidence="2">
    <location>
        <begin position="38"/>
        <end position="60"/>
    </location>
</feature>
<dbReference type="RefSeq" id="WP_307278491.1">
    <property type="nucleotide sequence ID" value="NZ_JAUSVX010000011.1"/>
</dbReference>
<comment type="caution">
    <text evidence="4">The sequence shown here is derived from an EMBL/GenBank/DDBJ whole genome shotgun (WGS) entry which is preliminary data.</text>
</comment>
<name>A0ABU0JCZ4_9HYPH</name>
<keyword evidence="2" id="KW-0472">Membrane</keyword>
<evidence type="ECO:0000256" key="2">
    <source>
        <dbReference type="SAM" id="Phobius"/>
    </source>
</evidence>
<reference evidence="4 5" key="1">
    <citation type="submission" date="2023-07" db="EMBL/GenBank/DDBJ databases">
        <title>Genomic Encyclopedia of Type Strains, Phase IV (KMG-IV): sequencing the most valuable type-strain genomes for metagenomic binning, comparative biology and taxonomic classification.</title>
        <authorList>
            <person name="Goeker M."/>
        </authorList>
    </citation>
    <scope>NUCLEOTIDE SEQUENCE [LARGE SCALE GENOMIC DNA]</scope>
    <source>
        <strain evidence="4 5">DSM 19619</strain>
    </source>
</reference>
<dbReference type="Pfam" id="PF01757">
    <property type="entry name" value="Acyl_transf_3"/>
    <property type="match status" value="1"/>
</dbReference>
<dbReference type="InterPro" id="IPR050623">
    <property type="entry name" value="Glucan_succinyl_AcylTrfase"/>
</dbReference>
<evidence type="ECO:0000256" key="1">
    <source>
        <dbReference type="SAM" id="MobiDB-lite"/>
    </source>
</evidence>
<evidence type="ECO:0000313" key="5">
    <source>
        <dbReference type="Proteomes" id="UP001242480"/>
    </source>
</evidence>
<feature type="transmembrane region" description="Helical" evidence="2">
    <location>
        <begin position="362"/>
        <end position="385"/>
    </location>
</feature>
<evidence type="ECO:0000259" key="3">
    <source>
        <dbReference type="Pfam" id="PF01757"/>
    </source>
</evidence>
<feature type="transmembrane region" description="Helical" evidence="2">
    <location>
        <begin position="160"/>
        <end position="178"/>
    </location>
</feature>
<keyword evidence="2" id="KW-0812">Transmembrane</keyword>